<accession>A0A0J9WB71</accession>
<dbReference type="InterPro" id="IPR023296">
    <property type="entry name" value="Glyco_hydro_beta-prop_sf"/>
</dbReference>
<keyword evidence="3 5" id="KW-0326">Glycosidase</keyword>
<dbReference type="GeneID" id="28958016"/>
<dbReference type="SUPFAM" id="SSF49899">
    <property type="entry name" value="Concanavalin A-like lectins/glucanases"/>
    <property type="match status" value="1"/>
</dbReference>
<sequence>MTFPGLPVYTSRDLVTWNLASHVWNRESQLPGLSWRTPGQANGMYAATIRHHEGVYYVVCAYLGLSDKPMGVLFNTTNPLRSSQWSDPIILDLSEIDPDLFWDDDGKTYLTTAGITLQEINLETGQLGEASNIWNGTSNEWPEGPHIYKKDGWYYLLIAEGGTSQKHAVSISRSKEIKGPYTAYERNPILTNRDTTEYFQSVGHADLFKDSNENWWGLCLAIRSGPSYEYMPMGREAVLFNVTWNTEEWPKLEPIRGRMPPAPLPRLGSPASNKGPNVSGNDRFDFTKVTKIPSSFVHHRVPPQNAFLLSNRGLKVRPSRANLTGDSLSTEAELTGQNGLSLVGRRQSHTLFNFSIDIDFWPRLIGQESGLTVFRTQLEHIDLSLVRVPTTRTINSFSNVVFRLSGVSPSRNITTHLTPVPKGWEKTTIRLEVSSPDDSKYVFTARSMAALGPRVVIGTVTTSAVSGRGGSGFFVGSILGAFSSCNGAGFGKECPQGGDLLIKTWVYTGVGQKISSVEIIPMSGPTSY</sequence>
<evidence type="ECO:0000256" key="5">
    <source>
        <dbReference type="RuleBase" id="RU361187"/>
    </source>
</evidence>
<dbReference type="Pfam" id="PF04616">
    <property type="entry name" value="Glyco_hydro_43"/>
    <property type="match status" value="1"/>
</dbReference>
<dbReference type="RefSeq" id="XP_018258158.1">
    <property type="nucleotide sequence ID" value="XM_018397243.1"/>
</dbReference>
<dbReference type="VEuPathDB" id="FungiDB:FOXG_17225"/>
<feature type="site" description="Important for catalytic activity, responsible for pKa modulation of the active site Glu and correct orientation of both the proton donor and substrate" evidence="4">
    <location>
        <position position="97"/>
    </location>
</feature>
<dbReference type="InterPro" id="IPR051795">
    <property type="entry name" value="Glycosyl_Hydrlase_43"/>
</dbReference>
<organism evidence="7 8">
    <name type="scientific">Fusarium oxysporum f. sp. lycopersici (strain 4287 / CBS 123668 / FGSC 9935 / NRRL 34936)</name>
    <name type="common">Fusarium vascular wilt of tomato</name>
    <dbReference type="NCBI Taxonomy" id="426428"/>
    <lineage>
        <taxon>Eukaryota</taxon>
        <taxon>Fungi</taxon>
        <taxon>Dikarya</taxon>
        <taxon>Ascomycota</taxon>
        <taxon>Pezizomycotina</taxon>
        <taxon>Sordariomycetes</taxon>
        <taxon>Hypocreomycetidae</taxon>
        <taxon>Hypocreales</taxon>
        <taxon>Nectriaceae</taxon>
        <taxon>Fusarium</taxon>
        <taxon>Fusarium oxysporum species complex</taxon>
    </lineage>
</organism>
<protein>
    <recommendedName>
        <fullName evidence="6">Beta-xylosidase C-terminal Concanavalin A-like domain-containing protein</fullName>
    </recommendedName>
</protein>
<comment type="similarity">
    <text evidence="1 5">Belongs to the glycosyl hydrolase 43 family.</text>
</comment>
<name>A0A0J9WB71_FUSO4</name>
<evidence type="ECO:0000256" key="4">
    <source>
        <dbReference type="PIRSR" id="PIRSR606710-2"/>
    </source>
</evidence>
<dbReference type="SUPFAM" id="SSF75005">
    <property type="entry name" value="Arabinanase/levansucrase/invertase"/>
    <property type="match status" value="1"/>
</dbReference>
<dbReference type="KEGG" id="fox:FOXG_17225"/>
<evidence type="ECO:0000313" key="8">
    <source>
        <dbReference type="Proteomes" id="UP000009097"/>
    </source>
</evidence>
<dbReference type="OrthoDB" id="408373at2759"/>
<dbReference type="Gene3D" id="2.60.120.200">
    <property type="match status" value="1"/>
</dbReference>
<evidence type="ECO:0000256" key="2">
    <source>
        <dbReference type="ARBA" id="ARBA00022801"/>
    </source>
</evidence>
<keyword evidence="2 5" id="KW-0378">Hydrolase</keyword>
<dbReference type="Proteomes" id="UP000009097">
    <property type="component" value="Unassembled WGS sequence"/>
</dbReference>
<reference evidence="7" key="2">
    <citation type="journal article" date="2010" name="Nature">
        <title>Comparative genomics reveals mobile pathogenicity chromosomes in Fusarium.</title>
        <authorList>
            <person name="Ma L.J."/>
            <person name="van der Does H.C."/>
            <person name="Borkovich K.A."/>
            <person name="Coleman J.J."/>
            <person name="Daboussi M.J."/>
            <person name="Di Pietro A."/>
            <person name="Dufresne M."/>
            <person name="Freitag M."/>
            <person name="Grabherr M."/>
            <person name="Henrissat B."/>
            <person name="Houterman P.M."/>
            <person name="Kang S."/>
            <person name="Shim W.B."/>
            <person name="Woloshuk C."/>
            <person name="Xie X."/>
            <person name="Xu J.R."/>
            <person name="Antoniw J."/>
            <person name="Baker S.E."/>
            <person name="Bluhm B.H."/>
            <person name="Breakspear A."/>
            <person name="Brown D.W."/>
            <person name="Butchko R.A."/>
            <person name="Chapman S."/>
            <person name="Coulson R."/>
            <person name="Coutinho P.M."/>
            <person name="Danchin E.G."/>
            <person name="Diener A."/>
            <person name="Gale L.R."/>
            <person name="Gardiner D.M."/>
            <person name="Goff S."/>
            <person name="Hammond-Kosack K.E."/>
            <person name="Hilburn K."/>
            <person name="Hua-Van A."/>
            <person name="Jonkers W."/>
            <person name="Kazan K."/>
            <person name="Kodira C.D."/>
            <person name="Koehrsen M."/>
            <person name="Kumar L."/>
            <person name="Lee Y.H."/>
            <person name="Li L."/>
            <person name="Manners J.M."/>
            <person name="Miranda-Saavedra D."/>
            <person name="Mukherjee M."/>
            <person name="Park G."/>
            <person name="Park J."/>
            <person name="Park S.Y."/>
            <person name="Proctor R.H."/>
            <person name="Regev A."/>
            <person name="Ruiz-Roldan M.C."/>
            <person name="Sain D."/>
            <person name="Sakthikumar S."/>
            <person name="Sykes S."/>
            <person name="Schwartz D.C."/>
            <person name="Turgeon B.G."/>
            <person name="Wapinski I."/>
            <person name="Yoder O."/>
            <person name="Young S."/>
            <person name="Zeng Q."/>
            <person name="Zhou S."/>
            <person name="Galagan J."/>
            <person name="Cuomo C.A."/>
            <person name="Kistler H.C."/>
            <person name="Rep M."/>
        </authorList>
    </citation>
    <scope>NUCLEOTIDE SEQUENCE [LARGE SCALE GENOMIC DNA]</scope>
    <source>
        <strain evidence="7">4287</strain>
    </source>
</reference>
<dbReference type="GO" id="GO:0005975">
    <property type="term" value="P:carbohydrate metabolic process"/>
    <property type="evidence" value="ECO:0007669"/>
    <property type="project" value="InterPro"/>
</dbReference>
<dbReference type="GO" id="GO:0004553">
    <property type="term" value="F:hydrolase activity, hydrolyzing O-glycosyl compounds"/>
    <property type="evidence" value="ECO:0007669"/>
    <property type="project" value="InterPro"/>
</dbReference>
<dbReference type="InterPro" id="IPR041542">
    <property type="entry name" value="GH43_C2"/>
</dbReference>
<gene>
    <name evidence="7" type="ORF">FOXG_17225</name>
</gene>
<dbReference type="EMBL" id="DS231740">
    <property type="protein sequence ID" value="KNB20113.1"/>
    <property type="molecule type" value="Genomic_DNA"/>
</dbReference>
<dbReference type="InterPro" id="IPR013320">
    <property type="entry name" value="ConA-like_dom_sf"/>
</dbReference>
<evidence type="ECO:0000259" key="6">
    <source>
        <dbReference type="Pfam" id="PF17851"/>
    </source>
</evidence>
<evidence type="ECO:0000313" key="7">
    <source>
        <dbReference type="EMBL" id="KNB20113.1"/>
    </source>
</evidence>
<feature type="domain" description="Beta-xylosidase C-terminal Concanavalin A-like" evidence="6">
    <location>
        <begin position="285"/>
        <end position="488"/>
    </location>
</feature>
<evidence type="ECO:0000256" key="1">
    <source>
        <dbReference type="ARBA" id="ARBA00009865"/>
    </source>
</evidence>
<dbReference type="AlphaFoldDB" id="A0A0J9WB71"/>
<dbReference type="Pfam" id="PF17851">
    <property type="entry name" value="GH43_C2"/>
    <property type="match status" value="1"/>
</dbReference>
<dbReference type="PANTHER" id="PTHR42812:SF17">
    <property type="entry name" value="BETA-XYLOSIDASE C-TERMINAL CONCANAVALIN A-LIKE DOMAIN-CONTAINING PROTEIN-RELATED"/>
    <property type="match status" value="1"/>
</dbReference>
<evidence type="ECO:0000256" key="3">
    <source>
        <dbReference type="ARBA" id="ARBA00023295"/>
    </source>
</evidence>
<dbReference type="InterPro" id="IPR006710">
    <property type="entry name" value="Glyco_hydro_43"/>
</dbReference>
<reference evidence="7" key="1">
    <citation type="submission" date="2007-04" db="EMBL/GenBank/DDBJ databases">
        <authorList>
            <consortium name="The Broad Institute Genome Sequencing Platform"/>
            <person name="Birren B."/>
            <person name="Lander E."/>
            <person name="Galagan J."/>
            <person name="Nusbaum C."/>
            <person name="Devon K."/>
            <person name="Ma L.-J."/>
            <person name="Jaffe D."/>
            <person name="Butler J."/>
            <person name="Alvarez P."/>
            <person name="Gnerre S."/>
            <person name="Grabherr M."/>
            <person name="Kleber M."/>
            <person name="Mauceli E."/>
            <person name="Brockman W."/>
            <person name="MacCallum I.A."/>
            <person name="Young S."/>
            <person name="LaButti K."/>
            <person name="DeCaprio D."/>
            <person name="Crawford M."/>
            <person name="Koehrsen M."/>
            <person name="Engels R."/>
            <person name="Montgomery P."/>
            <person name="Pearson M."/>
            <person name="Howarth C."/>
            <person name="Larson L."/>
            <person name="White J."/>
            <person name="O'Leary S."/>
            <person name="Kodira C."/>
            <person name="Zeng Q."/>
            <person name="Yandava C."/>
            <person name="Alvarado L."/>
            <person name="Kistler C."/>
            <person name="Shim W.-B."/>
            <person name="Kang S."/>
            <person name="Woloshuk C."/>
        </authorList>
    </citation>
    <scope>NUCLEOTIDE SEQUENCE</scope>
    <source>
        <strain evidence="7">4287</strain>
    </source>
</reference>
<dbReference type="Gene3D" id="2.115.10.20">
    <property type="entry name" value="Glycosyl hydrolase domain, family 43"/>
    <property type="match status" value="1"/>
</dbReference>
<proteinExistence type="inferred from homology"/>
<dbReference type="PANTHER" id="PTHR42812">
    <property type="entry name" value="BETA-XYLOSIDASE"/>
    <property type="match status" value="1"/>
</dbReference>